<evidence type="ECO:0000313" key="3">
    <source>
        <dbReference type="Proteomes" id="UP000822142"/>
    </source>
</evidence>
<reference evidence="2 3" key="1">
    <citation type="journal article" date="2020" name="Cell Host Microbe">
        <title>Functional and Genomic Variation between Human-Derived Isolates of Lachnospiraceae Reveals Inter- and Intra-Species Diversity.</title>
        <authorList>
            <person name="Sorbara M.T."/>
            <person name="Littmann E.R."/>
            <person name="Fontana E."/>
            <person name="Moody T.U."/>
            <person name="Kohout C.E."/>
            <person name="Gjonbalaj M."/>
            <person name="Eaton V."/>
            <person name="Seok R."/>
            <person name="Leiner I.M."/>
            <person name="Pamer E.G."/>
        </authorList>
    </citation>
    <scope>NUCLEOTIDE SEQUENCE [LARGE SCALE GENOMIC DNA]</scope>
    <source>
        <strain evidence="2 3">MSK.15.26</strain>
    </source>
</reference>
<dbReference type="Gene3D" id="3.30.2010.10">
    <property type="entry name" value="Metalloproteases ('zincins'), catalytic domain"/>
    <property type="match status" value="1"/>
</dbReference>
<dbReference type="Pfam" id="PF01863">
    <property type="entry name" value="YgjP-like"/>
    <property type="match status" value="1"/>
</dbReference>
<keyword evidence="3" id="KW-1185">Reference proteome</keyword>
<dbReference type="EMBL" id="JAAITA010000027">
    <property type="protein sequence ID" value="NSJ87232.1"/>
    <property type="molecule type" value="Genomic_DNA"/>
</dbReference>
<dbReference type="PANTHER" id="PTHR30399:SF1">
    <property type="entry name" value="UTP PYROPHOSPHATASE"/>
    <property type="match status" value="1"/>
</dbReference>
<accession>A0ABX2IEX3</accession>
<organism evidence="2 3">
    <name type="scientific">Blautia hansenii</name>
    <name type="common">Ruminococcus hansenii</name>
    <dbReference type="NCBI Taxonomy" id="1322"/>
    <lineage>
        <taxon>Bacteria</taxon>
        <taxon>Bacillati</taxon>
        <taxon>Bacillota</taxon>
        <taxon>Clostridia</taxon>
        <taxon>Lachnospirales</taxon>
        <taxon>Lachnospiraceae</taxon>
        <taxon>Blautia</taxon>
    </lineage>
</organism>
<comment type="caution">
    <text evidence="2">The sequence shown here is derived from an EMBL/GenBank/DDBJ whole genome shotgun (WGS) entry which is preliminary data.</text>
</comment>
<dbReference type="PANTHER" id="PTHR30399">
    <property type="entry name" value="UNCHARACTERIZED PROTEIN YGJP"/>
    <property type="match status" value="1"/>
</dbReference>
<gene>
    <name evidence="2" type="ORF">G5A70_13865</name>
</gene>
<dbReference type="CDD" id="cd07344">
    <property type="entry name" value="M48_yhfN_like"/>
    <property type="match status" value="1"/>
</dbReference>
<dbReference type="InterPro" id="IPR053136">
    <property type="entry name" value="UTP_pyrophosphatase-like"/>
</dbReference>
<sequence>MEVQGRIIPIQVIRSDRKSIGLEIRQDTSVIARVPYRLSDKGLETFLEKHTEWILCKRKLAGKRQDYRRFTNAPPFSQLTAKEREQIKEKIAARVKYYCEVMGVTVGRITIRNQKTRWGSCSSKGNVNFNYQLYYLPEKLLDYVVVHELAHRRHMNHSSLFWTEVGRYFPDFQECRKQLGEYGLAQNEVR</sequence>
<dbReference type="Proteomes" id="UP000822142">
    <property type="component" value="Unassembled WGS sequence"/>
</dbReference>
<evidence type="ECO:0000313" key="2">
    <source>
        <dbReference type="EMBL" id="NSJ87232.1"/>
    </source>
</evidence>
<feature type="domain" description="YgjP-like metallopeptidase" evidence="1">
    <location>
        <begin position="81"/>
        <end position="180"/>
    </location>
</feature>
<evidence type="ECO:0000259" key="1">
    <source>
        <dbReference type="Pfam" id="PF01863"/>
    </source>
</evidence>
<protein>
    <submittedName>
        <fullName evidence="2">M48 family metallopeptidase</fullName>
    </submittedName>
</protein>
<name>A0ABX2IEX3_BLAHA</name>
<dbReference type="InterPro" id="IPR002725">
    <property type="entry name" value="YgjP-like_metallopeptidase"/>
</dbReference>
<proteinExistence type="predicted"/>